<dbReference type="Pfam" id="PF00196">
    <property type="entry name" value="GerE"/>
    <property type="match status" value="1"/>
</dbReference>
<dbReference type="RefSeq" id="WP_146355094.1">
    <property type="nucleotide sequence ID" value="NZ_VOBR01000017.1"/>
</dbReference>
<dbReference type="OrthoDB" id="3197423at2"/>
<dbReference type="Gene3D" id="3.40.50.300">
    <property type="entry name" value="P-loop containing nucleotide triphosphate hydrolases"/>
    <property type="match status" value="1"/>
</dbReference>
<organism evidence="4 5">
    <name type="scientific">Lentzea tibetensis</name>
    <dbReference type="NCBI Taxonomy" id="2591470"/>
    <lineage>
        <taxon>Bacteria</taxon>
        <taxon>Bacillati</taxon>
        <taxon>Actinomycetota</taxon>
        <taxon>Actinomycetes</taxon>
        <taxon>Pseudonocardiales</taxon>
        <taxon>Pseudonocardiaceae</taxon>
        <taxon>Lentzea</taxon>
    </lineage>
</organism>
<keyword evidence="2" id="KW-0067">ATP-binding</keyword>
<dbReference type="SUPFAM" id="SSF52540">
    <property type="entry name" value="P-loop containing nucleoside triphosphate hydrolases"/>
    <property type="match status" value="1"/>
</dbReference>
<comment type="caution">
    <text evidence="4">The sequence shown here is derived from an EMBL/GenBank/DDBJ whole genome shotgun (WGS) entry which is preliminary data.</text>
</comment>
<dbReference type="GO" id="GO:0006355">
    <property type="term" value="P:regulation of DNA-templated transcription"/>
    <property type="evidence" value="ECO:0007669"/>
    <property type="project" value="InterPro"/>
</dbReference>
<protein>
    <submittedName>
        <fullName evidence="4">AAA family ATPase</fullName>
    </submittedName>
</protein>
<accession>A0A563ENW2</accession>
<keyword evidence="5" id="KW-1185">Reference proteome</keyword>
<name>A0A563ENW2_9PSEU</name>
<dbReference type="PRINTS" id="PR00038">
    <property type="entry name" value="HTHLUXR"/>
</dbReference>
<evidence type="ECO:0000256" key="1">
    <source>
        <dbReference type="ARBA" id="ARBA00022741"/>
    </source>
</evidence>
<dbReference type="SUPFAM" id="SSF46894">
    <property type="entry name" value="C-terminal effector domain of the bipartite response regulators"/>
    <property type="match status" value="1"/>
</dbReference>
<dbReference type="Gene3D" id="1.10.10.10">
    <property type="entry name" value="Winged helix-like DNA-binding domain superfamily/Winged helix DNA-binding domain"/>
    <property type="match status" value="1"/>
</dbReference>
<dbReference type="Pfam" id="PF13191">
    <property type="entry name" value="AAA_16"/>
    <property type="match status" value="1"/>
</dbReference>
<dbReference type="EMBL" id="VOBR01000017">
    <property type="protein sequence ID" value="TWP48992.1"/>
    <property type="molecule type" value="Genomic_DNA"/>
</dbReference>
<dbReference type="SMART" id="SM00382">
    <property type="entry name" value="AAA"/>
    <property type="match status" value="1"/>
</dbReference>
<dbReference type="AlphaFoldDB" id="A0A563ENW2"/>
<dbReference type="CDD" id="cd06170">
    <property type="entry name" value="LuxR_C_like"/>
    <property type="match status" value="1"/>
</dbReference>
<proteinExistence type="predicted"/>
<dbReference type="PROSITE" id="PS50043">
    <property type="entry name" value="HTH_LUXR_2"/>
    <property type="match status" value="1"/>
</dbReference>
<dbReference type="PANTHER" id="PTHR16305:SF28">
    <property type="entry name" value="GUANYLATE CYCLASE DOMAIN-CONTAINING PROTEIN"/>
    <property type="match status" value="1"/>
</dbReference>
<evidence type="ECO:0000259" key="3">
    <source>
        <dbReference type="PROSITE" id="PS50043"/>
    </source>
</evidence>
<dbReference type="InterPro" id="IPR016032">
    <property type="entry name" value="Sig_transdc_resp-reg_C-effctor"/>
</dbReference>
<gene>
    <name evidence="4" type="ORF">FKR81_25255</name>
</gene>
<dbReference type="GO" id="GO:0005524">
    <property type="term" value="F:ATP binding"/>
    <property type="evidence" value="ECO:0007669"/>
    <property type="project" value="UniProtKB-KW"/>
</dbReference>
<dbReference type="Proteomes" id="UP000316639">
    <property type="component" value="Unassembled WGS sequence"/>
</dbReference>
<dbReference type="InterPro" id="IPR041664">
    <property type="entry name" value="AAA_16"/>
</dbReference>
<evidence type="ECO:0000313" key="5">
    <source>
        <dbReference type="Proteomes" id="UP000316639"/>
    </source>
</evidence>
<feature type="domain" description="HTH luxR-type" evidence="3">
    <location>
        <begin position="784"/>
        <end position="847"/>
    </location>
</feature>
<keyword evidence="1" id="KW-0547">Nucleotide-binding</keyword>
<dbReference type="SMART" id="SM00421">
    <property type="entry name" value="HTH_LUXR"/>
    <property type="match status" value="1"/>
</dbReference>
<dbReference type="PANTHER" id="PTHR16305">
    <property type="entry name" value="TESTICULAR SOLUBLE ADENYLYL CYCLASE"/>
    <property type="match status" value="1"/>
</dbReference>
<dbReference type="GO" id="GO:0003677">
    <property type="term" value="F:DNA binding"/>
    <property type="evidence" value="ECO:0007669"/>
    <property type="project" value="InterPro"/>
</dbReference>
<dbReference type="InterPro" id="IPR036388">
    <property type="entry name" value="WH-like_DNA-bd_sf"/>
</dbReference>
<dbReference type="GO" id="GO:0004016">
    <property type="term" value="F:adenylate cyclase activity"/>
    <property type="evidence" value="ECO:0007669"/>
    <property type="project" value="TreeGrafter"/>
</dbReference>
<sequence>MSTGWPFIGREDELRAVLESLSGSGAALVGPAGVGKSRLAAEVVARLERAGHVVSRCYATVATSTIPFGAFATLLPPDLPSANPLGRAVEHLRANGNPVLAVDDAHLLDDASVALLQHLVLHGHSKVLLTARPEAPGVHDLVPRFDIGDLSRRESDELLAQALGHVTSHTTELLWSCTAGNPLYLKELVSSGRAVGTLSSHDGIWAWRGPIDVAGRLAEVVRANLGRLSVAGRDAMELVAHSEPIELAVLAELADAAVLDDLESRGLLRVESSIRRTVVRLGHPLYGSLLRANCPTLRAAAHQRALADRLEATGARRREDLMRIATWRLNSNTPTSASLLAAAATQAWMARDASLAKRLCHAAIEAGGAVQVGPVYAQVLMYAREPEQAEEMLASVMATATDPVDRALLGEIRASNLFYGLARASDAAAMFASVDVPELPPEMRAMLRAGLVTQEAQYLNSAEIALRNDALPDGVHKRQTRALCQLHVGDYAGLLATLDSYEADAAARAAMYPVMQHASQLMRCFALMCSGSFPAAEELAWTVHTELLRDSRWAITETSIYAVLAHCARMRGDTDTALRFAREGAGVRDFGAYPLIFDAMVLGELARVAAVRGALDEARTALARAASACRPAWVAVGLSWEVANAHVLAASGDLTAAASAALRAADAMAGHGMRSSEAAALHDAARFGMDTSARLDALAATMPDPLTQTFALHARAVAAGNPDEFESASESFAAMGATLWAAESLASAARLHRRTGRLRQASQLGARQALLMRDFGVVHTPALAGNQLAQLTDRQVEVARMAAAGLTNQQIADKLHTSRRTVENHLYAVYATLGVTGRDALRTTLNL</sequence>
<dbReference type="InterPro" id="IPR027417">
    <property type="entry name" value="P-loop_NTPase"/>
</dbReference>
<evidence type="ECO:0000256" key="2">
    <source>
        <dbReference type="ARBA" id="ARBA00022840"/>
    </source>
</evidence>
<reference evidence="4 5" key="1">
    <citation type="submission" date="2019-07" db="EMBL/GenBank/DDBJ databases">
        <title>Lentzea xizangensis sp. nov., isolated from Qinghai-Tibetan Plateau Soils.</title>
        <authorList>
            <person name="Huang J."/>
        </authorList>
    </citation>
    <scope>NUCLEOTIDE SEQUENCE [LARGE SCALE GENOMIC DNA]</scope>
    <source>
        <strain evidence="4 5">FXJ1.1311</strain>
    </source>
</reference>
<dbReference type="GO" id="GO:0005737">
    <property type="term" value="C:cytoplasm"/>
    <property type="evidence" value="ECO:0007669"/>
    <property type="project" value="TreeGrafter"/>
</dbReference>
<evidence type="ECO:0000313" key="4">
    <source>
        <dbReference type="EMBL" id="TWP48992.1"/>
    </source>
</evidence>
<dbReference type="InterPro" id="IPR003593">
    <property type="entry name" value="AAA+_ATPase"/>
</dbReference>
<dbReference type="InterPro" id="IPR000792">
    <property type="entry name" value="Tscrpt_reg_LuxR_C"/>
</dbReference>